<dbReference type="PANTHER" id="PTHR48228">
    <property type="entry name" value="SUCCINYL-COA--D-CITRAMALATE COA-TRANSFERASE"/>
    <property type="match status" value="1"/>
</dbReference>
<organism evidence="2 3">
    <name type="scientific">Rhizoctonia solani</name>
    <dbReference type="NCBI Taxonomy" id="456999"/>
    <lineage>
        <taxon>Eukaryota</taxon>
        <taxon>Fungi</taxon>
        <taxon>Dikarya</taxon>
        <taxon>Basidiomycota</taxon>
        <taxon>Agaricomycotina</taxon>
        <taxon>Agaricomycetes</taxon>
        <taxon>Cantharellales</taxon>
        <taxon>Ceratobasidiaceae</taxon>
        <taxon>Rhizoctonia</taxon>
    </lineage>
</organism>
<dbReference type="InterPro" id="IPR003673">
    <property type="entry name" value="CoA-Trfase_fam_III"/>
</dbReference>
<reference evidence="2" key="1">
    <citation type="submission" date="2021-01" db="EMBL/GenBank/DDBJ databases">
        <authorList>
            <person name="Kaushik A."/>
        </authorList>
    </citation>
    <scope>NUCLEOTIDE SEQUENCE</scope>
    <source>
        <strain evidence="2">AG2-2IIIB</strain>
    </source>
</reference>
<dbReference type="Gene3D" id="3.40.50.10540">
    <property type="entry name" value="Crotonobetainyl-coa:carnitine coa-transferase, domain 1"/>
    <property type="match status" value="1"/>
</dbReference>
<evidence type="ECO:0000256" key="1">
    <source>
        <dbReference type="ARBA" id="ARBA00008383"/>
    </source>
</evidence>
<dbReference type="SUPFAM" id="SSF89796">
    <property type="entry name" value="CoA-transferase family III (CaiB/BaiF)"/>
    <property type="match status" value="2"/>
</dbReference>
<evidence type="ECO:0000313" key="2">
    <source>
        <dbReference type="EMBL" id="CAE6535428.1"/>
    </source>
</evidence>
<dbReference type="EMBL" id="CAJMWT010008804">
    <property type="protein sequence ID" value="CAE6535428.1"/>
    <property type="molecule type" value="Genomic_DNA"/>
</dbReference>
<gene>
    <name evidence="2" type="ORF">RDB_LOCUS185558</name>
</gene>
<protein>
    <submittedName>
        <fullName evidence="2">Uncharacterized protein</fullName>
    </submittedName>
</protein>
<dbReference type="AlphaFoldDB" id="A0A8H3DNB2"/>
<comment type="caution">
    <text evidence="2">The sequence shown here is derived from an EMBL/GenBank/DDBJ whole genome shotgun (WGS) entry which is preliminary data.</text>
</comment>
<comment type="similarity">
    <text evidence="1">Belongs to the CoA-transferase III family.</text>
</comment>
<dbReference type="InterPro" id="IPR023606">
    <property type="entry name" value="CoA-Trfase_III_dom_1_sf"/>
</dbReference>
<dbReference type="GO" id="GO:0003824">
    <property type="term" value="F:catalytic activity"/>
    <property type="evidence" value="ECO:0007669"/>
    <property type="project" value="InterPro"/>
</dbReference>
<accession>A0A8H3DNB2</accession>
<sequence>MATPVNLASTKQIIDKLWSLPGLKLPLRATKKLELTGPSDPVVPSSFRIGTVAQATIACSALSSAYVHQLRHGRDEPQAVSVNSRHAVLDFKSESWVTLDGKLTPDIWDPLAGVYKTKDAHIRIHTNFPHHRDIILTTLGIPTRPVPSRDQVAKAFESWSSQEFEDAATQAGGCVSKIRSFDEWDAHPHAIYSASDLPLALTRIGDAPVWKVPTKLGDMPLAGVRVLDLTRVIAGPVCGCTLAAHGADVIWVTSPNLPDLPALDIDTSRGKRTIQLDLNNESDLATFRNLLKDADVLLQSYRPGALARRGFGPETLAKEYPGIITANLSAYGTDGPWGGRRGFDSLVQAATGFNVAEASAFNSSQESPIRALPVQALDHAAGHLLTLGINAALARRIQASHFNHVLQLELRKLLGDQEGGAWNVQVSLLGVAYWARSLGRIASVSQGDEIPPRNIPQAPEIENLLIDVPAEHTQLRALRHAAGMSETPVRVGVAPCTLNSSQPRWVPRED</sequence>
<name>A0A8H3DNB2_9AGAM</name>
<dbReference type="PANTHER" id="PTHR48228:SF4">
    <property type="entry name" value="BLR3030 PROTEIN"/>
    <property type="match status" value="1"/>
</dbReference>
<dbReference type="InterPro" id="IPR050509">
    <property type="entry name" value="CoA-transferase_III"/>
</dbReference>
<proteinExistence type="inferred from homology"/>
<dbReference type="Proteomes" id="UP000663843">
    <property type="component" value="Unassembled WGS sequence"/>
</dbReference>
<dbReference type="Pfam" id="PF02515">
    <property type="entry name" value="CoA_transf_3"/>
    <property type="match status" value="1"/>
</dbReference>
<evidence type="ECO:0000313" key="3">
    <source>
        <dbReference type="Proteomes" id="UP000663843"/>
    </source>
</evidence>